<keyword evidence="18" id="KW-1185">Reference proteome</keyword>
<keyword evidence="12" id="KW-0234">DNA repair</keyword>
<dbReference type="FunFam" id="3.40.50.1010:FF:000002">
    <property type="entry name" value="Exonuclease 1, putative"/>
    <property type="match status" value="1"/>
</dbReference>
<dbReference type="InterPro" id="IPR037315">
    <property type="entry name" value="EXO1_H3TH"/>
</dbReference>
<dbReference type="InterPro" id="IPR006085">
    <property type="entry name" value="XPG_DNA_repair_N"/>
</dbReference>
<feature type="domain" description="XPG N-terminal" evidence="16">
    <location>
        <begin position="1"/>
        <end position="99"/>
    </location>
</feature>
<dbReference type="EMBL" id="MU003835">
    <property type="protein sequence ID" value="KAF2717869.1"/>
    <property type="molecule type" value="Genomic_DNA"/>
</dbReference>
<keyword evidence="4" id="KW-0540">Nuclease</keyword>
<dbReference type="Gene3D" id="3.40.50.1010">
    <property type="entry name" value="5'-nuclease"/>
    <property type="match status" value="1"/>
</dbReference>
<dbReference type="GO" id="GO:0046872">
    <property type="term" value="F:metal ion binding"/>
    <property type="evidence" value="ECO:0007669"/>
    <property type="project" value="UniProtKB-KW"/>
</dbReference>
<evidence type="ECO:0000256" key="11">
    <source>
        <dbReference type="ARBA" id="ARBA00023125"/>
    </source>
</evidence>
<evidence type="ECO:0000256" key="4">
    <source>
        <dbReference type="ARBA" id="ARBA00022722"/>
    </source>
</evidence>
<dbReference type="SUPFAM" id="SSF47807">
    <property type="entry name" value="5' to 3' exonuclease, C-terminal subdomain"/>
    <property type="match status" value="1"/>
</dbReference>
<dbReference type="GO" id="GO:0003677">
    <property type="term" value="F:DNA binding"/>
    <property type="evidence" value="ECO:0007669"/>
    <property type="project" value="UniProtKB-KW"/>
</dbReference>
<dbReference type="Pfam" id="PF00867">
    <property type="entry name" value="XPG_I"/>
    <property type="match status" value="1"/>
</dbReference>
<dbReference type="PROSITE" id="PS00841">
    <property type="entry name" value="XPG_1"/>
    <property type="match status" value="1"/>
</dbReference>
<evidence type="ECO:0000256" key="3">
    <source>
        <dbReference type="ARBA" id="ARBA00010563"/>
    </source>
</evidence>
<organism evidence="17 18">
    <name type="scientific">Polychaeton citri CBS 116435</name>
    <dbReference type="NCBI Taxonomy" id="1314669"/>
    <lineage>
        <taxon>Eukaryota</taxon>
        <taxon>Fungi</taxon>
        <taxon>Dikarya</taxon>
        <taxon>Ascomycota</taxon>
        <taxon>Pezizomycotina</taxon>
        <taxon>Dothideomycetes</taxon>
        <taxon>Dothideomycetidae</taxon>
        <taxon>Capnodiales</taxon>
        <taxon>Capnodiaceae</taxon>
        <taxon>Polychaeton</taxon>
    </lineage>
</organism>
<evidence type="ECO:0000256" key="12">
    <source>
        <dbReference type="ARBA" id="ARBA00023204"/>
    </source>
</evidence>
<feature type="region of interest" description="Disordered" evidence="14">
    <location>
        <begin position="509"/>
        <end position="619"/>
    </location>
</feature>
<dbReference type="InterPro" id="IPR044752">
    <property type="entry name" value="PIN-like_EXO1"/>
</dbReference>
<feature type="compositionally biased region" description="Polar residues" evidence="14">
    <location>
        <begin position="379"/>
        <end position="420"/>
    </location>
</feature>
<dbReference type="GO" id="GO:0017108">
    <property type="term" value="F:5'-flap endonuclease activity"/>
    <property type="evidence" value="ECO:0007669"/>
    <property type="project" value="TreeGrafter"/>
</dbReference>
<feature type="domain" description="XPG-I" evidence="15">
    <location>
        <begin position="138"/>
        <end position="208"/>
    </location>
</feature>
<dbReference type="Pfam" id="PF00752">
    <property type="entry name" value="XPG_N"/>
    <property type="match status" value="1"/>
</dbReference>
<accession>A0A9P4UKW4</accession>
<reference evidence="17" key="1">
    <citation type="journal article" date="2020" name="Stud. Mycol.">
        <title>101 Dothideomycetes genomes: a test case for predicting lifestyles and emergence of pathogens.</title>
        <authorList>
            <person name="Haridas S."/>
            <person name="Albert R."/>
            <person name="Binder M."/>
            <person name="Bloem J."/>
            <person name="Labutti K."/>
            <person name="Salamov A."/>
            <person name="Andreopoulos B."/>
            <person name="Baker S."/>
            <person name="Barry K."/>
            <person name="Bills G."/>
            <person name="Bluhm B."/>
            <person name="Cannon C."/>
            <person name="Castanera R."/>
            <person name="Culley D."/>
            <person name="Daum C."/>
            <person name="Ezra D."/>
            <person name="Gonzalez J."/>
            <person name="Henrissat B."/>
            <person name="Kuo A."/>
            <person name="Liang C."/>
            <person name="Lipzen A."/>
            <person name="Lutzoni F."/>
            <person name="Magnuson J."/>
            <person name="Mondo S."/>
            <person name="Nolan M."/>
            <person name="Ohm R."/>
            <person name="Pangilinan J."/>
            <person name="Park H.-J."/>
            <person name="Ramirez L."/>
            <person name="Alfaro M."/>
            <person name="Sun H."/>
            <person name="Tritt A."/>
            <person name="Yoshinaga Y."/>
            <person name="Zwiers L.-H."/>
            <person name="Turgeon B."/>
            <person name="Goodwin S."/>
            <person name="Spatafora J."/>
            <person name="Crous P."/>
            <person name="Grigoriev I."/>
        </authorList>
    </citation>
    <scope>NUCLEOTIDE SEQUENCE</scope>
    <source>
        <strain evidence="17">CBS 116435</strain>
    </source>
</reference>
<evidence type="ECO:0000256" key="1">
    <source>
        <dbReference type="ARBA" id="ARBA00001946"/>
    </source>
</evidence>
<dbReference type="SMART" id="SM00279">
    <property type="entry name" value="HhH2"/>
    <property type="match status" value="1"/>
</dbReference>
<dbReference type="CDD" id="cd09857">
    <property type="entry name" value="PIN_EXO1"/>
    <property type="match status" value="1"/>
</dbReference>
<evidence type="ECO:0000256" key="13">
    <source>
        <dbReference type="ARBA" id="ARBA00023242"/>
    </source>
</evidence>
<feature type="region of interest" description="Disordered" evidence="14">
    <location>
        <begin position="663"/>
        <end position="706"/>
    </location>
</feature>
<comment type="subcellular location">
    <subcellularLocation>
        <location evidence="2">Nucleus</location>
    </subcellularLocation>
</comment>
<evidence type="ECO:0000256" key="9">
    <source>
        <dbReference type="ARBA" id="ARBA00022842"/>
    </source>
</evidence>
<keyword evidence="5" id="KW-0479">Metal-binding</keyword>
<keyword evidence="10" id="KW-0267">Excision nuclease</keyword>
<dbReference type="InterPro" id="IPR006084">
    <property type="entry name" value="XPG/Rad2"/>
</dbReference>
<comment type="caution">
    <text evidence="17">The sequence shown here is derived from an EMBL/GenBank/DDBJ whole genome shotgun (WGS) entry which is preliminary data.</text>
</comment>
<dbReference type="SMART" id="SM00484">
    <property type="entry name" value="XPGI"/>
    <property type="match status" value="1"/>
</dbReference>
<feature type="compositionally biased region" description="Acidic residues" evidence="14">
    <location>
        <begin position="588"/>
        <end position="599"/>
    </location>
</feature>
<sequence>MGIQGLLPMLKSIHKPTHLRNFAGQTLGVDAYGWLHRGTVACAIELAQCRPTTKYVDFAMNRVRMLIHFGVKPYIVFDGDYLPSKSHTEHDRAARRRESKRLGLDLLKAGKISQAHLELQKAVDVTPGMARELIEELKAAGIDYVVSPYEADAQLAYLEKSGIINGIISEDSDLLVFGAKCLLTKLDQYGECIMINRQHFTACREISLIGWTDADFRTMAMLSGCDYLPGIDKMGLKTAHRMIRKHKTVERVVRTIQFDGKMKIPVGYLESFSKAERTFQYQWVFCPQQKRLVNLNTIPNDLAADQMPYIGGYVDPILAAGVAAGDLDPSSKGPLEFQHSRVSSIRKATVDQTPLGKQGKSIAEFFKPQRTPLAELDPNSFTPSPSQRQILHQYQRTSWSASQAPSLRSSLVRSNLQPEPSTEPRPTKRAFTAPSLSSKNSPKRQRLCSDGNILASMAGTNDPSFAKSRFFQGIDSKSSMDGRKRSAHRKAGSDFDVFNDDSIYDTGALGLASPIPQQQRQAKTQSRTDSEAKWQSCRHEQPIDPPPLPSFAVKPRANDDNEPAPKWGTRRKSIAILPPDSSLGGCQTDEEVPLAEQDGDIPSQPLTTQPDTDYESSCEQTLPFKDSGIVLVDDDESPDYPAGKVDVPNSSPVLMASVMPENQSRCLDQDQSAAGSPATFEEPFIPVTGSEDLIVPNSPEAESTEAKTTLKFDIGRFAFTG</sequence>
<gene>
    <name evidence="17" type="ORF">K431DRAFT_254653</name>
</gene>
<keyword evidence="7" id="KW-0378">Hydrolase</keyword>
<keyword evidence="8" id="KW-0269">Exonuclease</keyword>
<dbReference type="CDD" id="cd09908">
    <property type="entry name" value="H3TH_EXO1"/>
    <property type="match status" value="1"/>
</dbReference>
<keyword evidence="11" id="KW-0238">DNA-binding</keyword>
<feature type="compositionally biased region" description="Polar residues" evidence="14">
    <location>
        <begin position="663"/>
        <end position="674"/>
    </location>
</feature>
<dbReference type="PANTHER" id="PTHR11081">
    <property type="entry name" value="FLAP ENDONUCLEASE FAMILY MEMBER"/>
    <property type="match status" value="1"/>
</dbReference>
<dbReference type="SUPFAM" id="SSF88723">
    <property type="entry name" value="PIN domain-like"/>
    <property type="match status" value="1"/>
</dbReference>
<dbReference type="AlphaFoldDB" id="A0A9P4UKW4"/>
<dbReference type="PANTHER" id="PTHR11081:SF65">
    <property type="entry name" value="DNA DAMAGE-INDUCIBLE PROTEIN DIN7-RELATED"/>
    <property type="match status" value="1"/>
</dbReference>
<dbReference type="InterPro" id="IPR036279">
    <property type="entry name" value="5-3_exonuclease_C_sf"/>
</dbReference>
<keyword evidence="13" id="KW-0539">Nucleus</keyword>
<dbReference type="InterPro" id="IPR008918">
    <property type="entry name" value="HhH2"/>
</dbReference>
<feature type="compositionally biased region" description="Polar residues" evidence="14">
    <location>
        <begin position="515"/>
        <end position="525"/>
    </location>
</feature>
<dbReference type="FunFam" id="1.10.150.20:FF:000011">
    <property type="entry name" value="exonuclease 1"/>
    <property type="match status" value="1"/>
</dbReference>
<evidence type="ECO:0000313" key="17">
    <source>
        <dbReference type="EMBL" id="KAF2717869.1"/>
    </source>
</evidence>
<dbReference type="OrthoDB" id="26491at2759"/>
<dbReference type="GO" id="GO:0035312">
    <property type="term" value="F:5'-3' DNA exonuclease activity"/>
    <property type="evidence" value="ECO:0007669"/>
    <property type="project" value="InterPro"/>
</dbReference>
<evidence type="ECO:0000256" key="7">
    <source>
        <dbReference type="ARBA" id="ARBA00022801"/>
    </source>
</evidence>
<evidence type="ECO:0000259" key="16">
    <source>
        <dbReference type="SMART" id="SM00485"/>
    </source>
</evidence>
<dbReference type="PRINTS" id="PR00853">
    <property type="entry name" value="XPGRADSUPER"/>
</dbReference>
<evidence type="ECO:0000313" key="18">
    <source>
        <dbReference type="Proteomes" id="UP000799441"/>
    </source>
</evidence>
<evidence type="ECO:0000256" key="8">
    <source>
        <dbReference type="ARBA" id="ARBA00022839"/>
    </source>
</evidence>
<dbReference type="InterPro" id="IPR019974">
    <property type="entry name" value="XPG_CS"/>
</dbReference>
<dbReference type="InterPro" id="IPR029060">
    <property type="entry name" value="PIN-like_dom_sf"/>
</dbReference>
<evidence type="ECO:0000256" key="10">
    <source>
        <dbReference type="ARBA" id="ARBA00022881"/>
    </source>
</evidence>
<evidence type="ECO:0000259" key="15">
    <source>
        <dbReference type="SMART" id="SM00484"/>
    </source>
</evidence>
<evidence type="ECO:0000256" key="2">
    <source>
        <dbReference type="ARBA" id="ARBA00004123"/>
    </source>
</evidence>
<proteinExistence type="inferred from homology"/>
<evidence type="ECO:0000256" key="6">
    <source>
        <dbReference type="ARBA" id="ARBA00022763"/>
    </source>
</evidence>
<dbReference type="InterPro" id="IPR006086">
    <property type="entry name" value="XPG-I_dom"/>
</dbReference>
<dbReference type="SMART" id="SM00485">
    <property type="entry name" value="XPGN"/>
    <property type="match status" value="1"/>
</dbReference>
<comment type="cofactor">
    <cofactor evidence="1">
        <name>Mg(2+)</name>
        <dbReference type="ChEBI" id="CHEBI:18420"/>
    </cofactor>
</comment>
<keyword evidence="9" id="KW-0460">Magnesium</keyword>
<evidence type="ECO:0000256" key="14">
    <source>
        <dbReference type="SAM" id="MobiDB-lite"/>
    </source>
</evidence>
<feature type="region of interest" description="Disordered" evidence="14">
    <location>
        <begin position="373"/>
        <end position="446"/>
    </location>
</feature>
<dbReference type="Gene3D" id="1.10.150.20">
    <property type="entry name" value="5' to 3' exonuclease, C-terminal subdomain"/>
    <property type="match status" value="1"/>
</dbReference>
<keyword evidence="6" id="KW-0227">DNA damage</keyword>
<evidence type="ECO:0000256" key="5">
    <source>
        <dbReference type="ARBA" id="ARBA00022723"/>
    </source>
</evidence>
<feature type="compositionally biased region" description="Polar residues" evidence="14">
    <location>
        <begin position="604"/>
        <end position="619"/>
    </location>
</feature>
<dbReference type="GO" id="GO:0006281">
    <property type="term" value="P:DNA repair"/>
    <property type="evidence" value="ECO:0007669"/>
    <property type="project" value="UniProtKB-KW"/>
</dbReference>
<protein>
    <submittedName>
        <fullName evidence="17">PIN domain-like protein</fullName>
    </submittedName>
</protein>
<name>A0A9P4UKW4_9PEZI</name>
<comment type="similarity">
    <text evidence="3">Belongs to the XPG/RAD2 endonuclease family. EXO1 subfamily.</text>
</comment>
<dbReference type="GO" id="GO:0005634">
    <property type="term" value="C:nucleus"/>
    <property type="evidence" value="ECO:0007669"/>
    <property type="project" value="UniProtKB-SubCell"/>
</dbReference>
<feature type="compositionally biased region" description="Basic and acidic residues" evidence="14">
    <location>
        <begin position="526"/>
        <end position="542"/>
    </location>
</feature>
<dbReference type="Proteomes" id="UP000799441">
    <property type="component" value="Unassembled WGS sequence"/>
</dbReference>